<proteinExistence type="predicted"/>
<name>A0AAV4VZ16_CAEEX</name>
<reference evidence="1 2" key="1">
    <citation type="submission" date="2021-06" db="EMBL/GenBank/DDBJ databases">
        <title>Caerostris extrusa draft genome.</title>
        <authorList>
            <person name="Kono N."/>
            <person name="Arakawa K."/>
        </authorList>
    </citation>
    <scope>NUCLEOTIDE SEQUENCE [LARGE SCALE GENOMIC DNA]</scope>
</reference>
<gene>
    <name evidence="1" type="ORF">CEXT_232401</name>
</gene>
<accession>A0AAV4VZ16</accession>
<evidence type="ECO:0000313" key="1">
    <source>
        <dbReference type="EMBL" id="GIY74505.1"/>
    </source>
</evidence>
<evidence type="ECO:0000313" key="2">
    <source>
        <dbReference type="Proteomes" id="UP001054945"/>
    </source>
</evidence>
<keyword evidence="2" id="KW-1185">Reference proteome</keyword>
<protein>
    <submittedName>
        <fullName evidence="1">Uncharacterized protein</fullName>
    </submittedName>
</protein>
<comment type="caution">
    <text evidence="1">The sequence shown here is derived from an EMBL/GenBank/DDBJ whole genome shotgun (WGS) entry which is preliminary data.</text>
</comment>
<sequence>MPTFEDVLKIVNKFDEDDTQYFFLEEGEQDYLYKFQYPFEEESHKVGDSLKISQSPVYLNAELEKSVIKILVRNLRITSKETVKRALKKCSFVVRNALNIYCVKVVSHH</sequence>
<dbReference type="EMBL" id="BPLR01015226">
    <property type="protein sequence ID" value="GIY74505.1"/>
    <property type="molecule type" value="Genomic_DNA"/>
</dbReference>
<dbReference type="AlphaFoldDB" id="A0AAV4VZ16"/>
<dbReference type="Proteomes" id="UP001054945">
    <property type="component" value="Unassembled WGS sequence"/>
</dbReference>
<organism evidence="1 2">
    <name type="scientific">Caerostris extrusa</name>
    <name type="common">Bark spider</name>
    <name type="synonym">Caerostris bankana</name>
    <dbReference type="NCBI Taxonomy" id="172846"/>
    <lineage>
        <taxon>Eukaryota</taxon>
        <taxon>Metazoa</taxon>
        <taxon>Ecdysozoa</taxon>
        <taxon>Arthropoda</taxon>
        <taxon>Chelicerata</taxon>
        <taxon>Arachnida</taxon>
        <taxon>Araneae</taxon>
        <taxon>Araneomorphae</taxon>
        <taxon>Entelegynae</taxon>
        <taxon>Araneoidea</taxon>
        <taxon>Araneidae</taxon>
        <taxon>Caerostris</taxon>
    </lineage>
</organism>